<dbReference type="Proteomes" id="UP001146351">
    <property type="component" value="Unassembled WGS sequence"/>
</dbReference>
<organism evidence="1 2">
    <name type="scientific">Penicillium capsulatum</name>
    <dbReference type="NCBI Taxonomy" id="69766"/>
    <lineage>
        <taxon>Eukaryota</taxon>
        <taxon>Fungi</taxon>
        <taxon>Dikarya</taxon>
        <taxon>Ascomycota</taxon>
        <taxon>Pezizomycotina</taxon>
        <taxon>Eurotiomycetes</taxon>
        <taxon>Eurotiomycetidae</taxon>
        <taxon>Eurotiales</taxon>
        <taxon>Aspergillaceae</taxon>
        <taxon>Penicillium</taxon>
    </lineage>
</organism>
<dbReference type="EMBL" id="JAPQKO010000007">
    <property type="protein sequence ID" value="KAJ5152476.1"/>
    <property type="molecule type" value="Genomic_DNA"/>
</dbReference>
<accession>A0A9W9HQB4</accession>
<dbReference type="OrthoDB" id="4366335at2759"/>
<reference evidence="1" key="2">
    <citation type="journal article" date="2023" name="IMA Fungus">
        <title>Comparative genomic study of the Penicillium genus elucidates a diverse pangenome and 15 lateral gene transfer events.</title>
        <authorList>
            <person name="Petersen C."/>
            <person name="Sorensen T."/>
            <person name="Nielsen M.R."/>
            <person name="Sondergaard T.E."/>
            <person name="Sorensen J.L."/>
            <person name="Fitzpatrick D.A."/>
            <person name="Frisvad J.C."/>
            <person name="Nielsen K.L."/>
        </authorList>
    </citation>
    <scope>NUCLEOTIDE SEQUENCE</scope>
    <source>
        <strain evidence="1">IBT 21917</strain>
    </source>
</reference>
<name>A0A9W9HQB4_9EURO</name>
<comment type="caution">
    <text evidence="1">The sequence shown here is derived from an EMBL/GenBank/DDBJ whole genome shotgun (WGS) entry which is preliminary data.</text>
</comment>
<evidence type="ECO:0000313" key="1">
    <source>
        <dbReference type="EMBL" id="KAJ5152476.1"/>
    </source>
</evidence>
<sequence>MEGGVTQLTSACWQISRFHNAIEDWFQYMGRAFEVNIYDRFRRAHAKWEWKANTVEINHQPETHQGSSQDYEKLL</sequence>
<keyword evidence="2" id="KW-1185">Reference proteome</keyword>
<gene>
    <name evidence="1" type="ORF">N7492_009756</name>
</gene>
<proteinExistence type="predicted"/>
<evidence type="ECO:0000313" key="2">
    <source>
        <dbReference type="Proteomes" id="UP001146351"/>
    </source>
</evidence>
<reference evidence="1" key="1">
    <citation type="submission" date="2022-11" db="EMBL/GenBank/DDBJ databases">
        <authorList>
            <person name="Petersen C."/>
        </authorList>
    </citation>
    <scope>NUCLEOTIDE SEQUENCE</scope>
    <source>
        <strain evidence="1">IBT 21917</strain>
    </source>
</reference>
<dbReference type="AlphaFoldDB" id="A0A9W9HQB4"/>
<protein>
    <submittedName>
        <fullName evidence="1">Uncharacterized protein</fullName>
    </submittedName>
</protein>